<dbReference type="Proteomes" id="UP000017667">
    <property type="component" value="Unassembled WGS sequence"/>
</dbReference>
<gene>
    <name evidence="1" type="ORF">F927_02360</name>
</gene>
<sequence length="124" mass="13327">MHGGLTPALDDRGYLMPASKKKSSTEVLSLRIVVVEPPPNILWALQLGRDELVKPTSTTKDRITFDFAIEVVEDSAAGIRLRGSAVQGCPGERFVYLCIGTYVGQVGTDVARRAKIGLEGIIAS</sequence>
<proteinExistence type="predicted"/>
<dbReference type="EMBL" id="APQQ01000026">
    <property type="protein sequence ID" value="ENW17108.1"/>
    <property type="molecule type" value="Genomic_DNA"/>
</dbReference>
<comment type="caution">
    <text evidence="1">The sequence shown here is derived from an EMBL/GenBank/DDBJ whole genome shotgun (WGS) entry which is preliminary data.</text>
</comment>
<evidence type="ECO:0000313" key="2">
    <source>
        <dbReference type="Proteomes" id="UP000017667"/>
    </source>
</evidence>
<name>N9F2W7_ACIHA</name>
<accession>N9F2W7</accession>
<dbReference type="AlphaFoldDB" id="N9F2W7"/>
<keyword evidence="2" id="KW-1185">Reference proteome</keyword>
<dbReference type="HOGENOM" id="CLU_1998936_0_0_6"/>
<reference evidence="1 2" key="1">
    <citation type="submission" date="2013-02" db="EMBL/GenBank/DDBJ databases">
        <title>The Genome Sequence of Acinetobacter haemolyticus CIP 64.3.</title>
        <authorList>
            <consortium name="The Broad Institute Genome Sequencing Platform"/>
            <consortium name="The Broad Institute Genome Sequencing Center for Infectious Disease"/>
            <person name="Cerqueira G."/>
            <person name="Feldgarden M."/>
            <person name="Courvalin P."/>
            <person name="Perichon B."/>
            <person name="Grillot-Courvalin C."/>
            <person name="Clermont D."/>
            <person name="Rocha E."/>
            <person name="Yoon E.-J."/>
            <person name="Nemec A."/>
            <person name="Walker B."/>
            <person name="Young S.K."/>
            <person name="Zeng Q."/>
            <person name="Gargeya S."/>
            <person name="Fitzgerald M."/>
            <person name="Haas B."/>
            <person name="Abouelleil A."/>
            <person name="Alvarado L."/>
            <person name="Arachchi H.M."/>
            <person name="Berlin A.M."/>
            <person name="Chapman S.B."/>
            <person name="Dewar J."/>
            <person name="Goldberg J."/>
            <person name="Griggs A."/>
            <person name="Gujja S."/>
            <person name="Hansen M."/>
            <person name="Howarth C."/>
            <person name="Imamovic A."/>
            <person name="Larimer J."/>
            <person name="McCowan C."/>
            <person name="Murphy C."/>
            <person name="Neiman D."/>
            <person name="Pearson M."/>
            <person name="Priest M."/>
            <person name="Roberts A."/>
            <person name="Saif S."/>
            <person name="Shea T."/>
            <person name="Sisk P."/>
            <person name="Sykes S."/>
            <person name="Wortman J."/>
            <person name="Nusbaum C."/>
            <person name="Birren B."/>
        </authorList>
    </citation>
    <scope>NUCLEOTIDE SEQUENCE [LARGE SCALE GENOMIC DNA]</scope>
    <source>
        <strain evidence="1 2">CIP 64.3</strain>
    </source>
</reference>
<dbReference type="InterPro" id="IPR046032">
    <property type="entry name" value="DUF5990"/>
</dbReference>
<dbReference type="Pfam" id="PF19452">
    <property type="entry name" value="DUF5990"/>
    <property type="match status" value="1"/>
</dbReference>
<organism evidence="1 2">
    <name type="scientific">Acinetobacter haemolyticus CIP 64.3 = MTCC 9819</name>
    <dbReference type="NCBI Taxonomy" id="1217659"/>
    <lineage>
        <taxon>Bacteria</taxon>
        <taxon>Pseudomonadati</taxon>
        <taxon>Pseudomonadota</taxon>
        <taxon>Gammaproteobacteria</taxon>
        <taxon>Moraxellales</taxon>
        <taxon>Moraxellaceae</taxon>
        <taxon>Acinetobacter</taxon>
    </lineage>
</organism>
<protein>
    <submittedName>
        <fullName evidence="1">Uncharacterized protein</fullName>
    </submittedName>
</protein>
<evidence type="ECO:0000313" key="1">
    <source>
        <dbReference type="EMBL" id="ENW17108.1"/>
    </source>
</evidence>